<dbReference type="InterPro" id="IPR015943">
    <property type="entry name" value="WD40/YVTN_repeat-like_dom_sf"/>
</dbReference>
<dbReference type="SUPFAM" id="SSF63829">
    <property type="entry name" value="Calcium-dependent phosphotriesterase"/>
    <property type="match status" value="3"/>
</dbReference>
<dbReference type="PANTHER" id="PTHR43065">
    <property type="entry name" value="SENSOR HISTIDINE KINASE"/>
    <property type="match status" value="1"/>
</dbReference>
<accession>A0A1W2H3N1</accession>
<dbReference type="InterPro" id="IPR036890">
    <property type="entry name" value="HATPase_C_sf"/>
</dbReference>
<dbReference type="Gene3D" id="1.10.287.130">
    <property type="match status" value="1"/>
</dbReference>
<evidence type="ECO:0000256" key="2">
    <source>
        <dbReference type="ARBA" id="ARBA00012438"/>
    </source>
</evidence>
<dbReference type="Gene3D" id="2.60.40.10">
    <property type="entry name" value="Immunoglobulins"/>
    <property type="match status" value="1"/>
</dbReference>
<dbReference type="EMBL" id="LT838813">
    <property type="protein sequence ID" value="SMD43545.1"/>
    <property type="molecule type" value="Genomic_DNA"/>
</dbReference>
<feature type="signal peptide" evidence="6">
    <location>
        <begin position="1"/>
        <end position="21"/>
    </location>
</feature>
<dbReference type="InterPro" id="IPR003594">
    <property type="entry name" value="HATPase_dom"/>
</dbReference>
<dbReference type="GO" id="GO:0000155">
    <property type="term" value="F:phosphorelay sensor kinase activity"/>
    <property type="evidence" value="ECO:0007669"/>
    <property type="project" value="InterPro"/>
</dbReference>
<comment type="catalytic activity">
    <reaction evidence="1">
        <text>ATP + protein L-histidine = ADP + protein N-phospho-L-histidine.</text>
        <dbReference type="EC" id="2.7.13.3"/>
    </reaction>
</comment>
<dbReference type="Gene3D" id="2.130.10.10">
    <property type="entry name" value="YVTN repeat-like/Quinoprotein amine dehydrogenase"/>
    <property type="match status" value="3"/>
</dbReference>
<dbReference type="InterPro" id="IPR003661">
    <property type="entry name" value="HisK_dim/P_dom"/>
</dbReference>
<dbReference type="Gene3D" id="3.30.565.10">
    <property type="entry name" value="Histidine kinase-like ATPase, C-terminal domain"/>
    <property type="match status" value="1"/>
</dbReference>
<dbReference type="OrthoDB" id="9809670at2"/>
<keyword evidence="5" id="KW-0472">Membrane</keyword>
<feature type="coiled-coil region" evidence="4">
    <location>
        <begin position="826"/>
        <end position="899"/>
    </location>
</feature>
<dbReference type="CDD" id="cd00082">
    <property type="entry name" value="HisKA"/>
    <property type="match status" value="1"/>
</dbReference>
<feature type="domain" description="Histidine kinase" evidence="7">
    <location>
        <begin position="908"/>
        <end position="1146"/>
    </location>
</feature>
<dbReference type="STRING" id="758820.SAMN00777080_2140"/>
<dbReference type="PRINTS" id="PR00344">
    <property type="entry name" value="BCTRLSENSOR"/>
</dbReference>
<keyword evidence="3" id="KW-0597">Phosphoprotein</keyword>
<keyword evidence="5" id="KW-0812">Transmembrane</keyword>
<feature type="chain" id="PRO_5010739103" description="histidine kinase" evidence="6">
    <location>
        <begin position="22"/>
        <end position="1146"/>
    </location>
</feature>
<dbReference type="PANTHER" id="PTHR43065:SF42">
    <property type="entry name" value="TWO-COMPONENT SENSOR PPRA"/>
    <property type="match status" value="1"/>
</dbReference>
<dbReference type="EC" id="2.7.13.3" evidence="2"/>
<evidence type="ECO:0000256" key="4">
    <source>
        <dbReference type="SAM" id="Coils"/>
    </source>
</evidence>
<dbReference type="InterPro" id="IPR036097">
    <property type="entry name" value="HisK_dim/P_sf"/>
</dbReference>
<dbReference type="InterPro" id="IPR005467">
    <property type="entry name" value="His_kinase_dom"/>
</dbReference>
<protein>
    <recommendedName>
        <fullName evidence="2">histidine kinase</fullName>
        <ecNumber evidence="2">2.7.13.3</ecNumber>
    </recommendedName>
</protein>
<keyword evidence="8" id="KW-0418">Kinase</keyword>
<keyword evidence="9" id="KW-1185">Reference proteome</keyword>
<gene>
    <name evidence="8" type="ORF">SAMN00777080_2140</name>
</gene>
<evidence type="ECO:0000256" key="1">
    <source>
        <dbReference type="ARBA" id="ARBA00000085"/>
    </source>
</evidence>
<dbReference type="Proteomes" id="UP000192333">
    <property type="component" value="Chromosome I"/>
</dbReference>
<feature type="transmembrane region" description="Helical" evidence="5">
    <location>
        <begin position="799"/>
        <end position="820"/>
    </location>
</feature>
<evidence type="ECO:0000313" key="8">
    <source>
        <dbReference type="EMBL" id="SMD43545.1"/>
    </source>
</evidence>
<name>A0A1W2H3N1_9BACT</name>
<dbReference type="InterPro" id="IPR013783">
    <property type="entry name" value="Ig-like_fold"/>
</dbReference>
<proteinExistence type="predicted"/>
<evidence type="ECO:0000256" key="6">
    <source>
        <dbReference type="SAM" id="SignalP"/>
    </source>
</evidence>
<keyword evidence="8" id="KW-0808">Transferase</keyword>
<dbReference type="SMART" id="SM00387">
    <property type="entry name" value="HATPase_c"/>
    <property type="match status" value="1"/>
</dbReference>
<dbReference type="SUPFAM" id="SSF55874">
    <property type="entry name" value="ATPase domain of HSP90 chaperone/DNA topoisomerase II/histidine kinase"/>
    <property type="match status" value="1"/>
</dbReference>
<evidence type="ECO:0000259" key="7">
    <source>
        <dbReference type="PROSITE" id="PS50109"/>
    </source>
</evidence>
<sequence>MNLRFSLAISFLFMYSFKVAAQELPFVHYTPDNELNPLPSAMATNVFQDSEGFIWMAIHSSGLVRYDGTKKDLYGQKDGVKDLGVWQVVEDKLGYLWVTSNSGLVVSKEPVSNYKNGRRLSFTSEYEGKSLYSEIVNLNQIAVDSSGIVWVGTVGKGFLKYLINEKRNLEVDTLNIEKKGNTPQQITTVFSGKGGILAGIGGGQLVRISGNKIQLIYSSGKNSEDQNFASILEDEKGKIWAYRQNGEVLLFQSELSEPIKIAQLKQSNIASLATVTEGSVWAVSGVNGIIRFNDQSGEIIGLFTRSNGLLSDNVFNVSKDREGNVWIAQSGGISKLRFNFNAFENFSTRSIAGEKPILPSAKVNSILTVPASSYPFRVLVGTEGGVSCISEDGSSTYITQANGLTGDWVNGLELDLEGRIWIATTQGLNGLVFDPKLVLKDAVELKTITINGKTGILFTIPNSPPIIASEKLVIKGSTEVEDISSIWFAGLRSIVGIVSGKIYVFGIESGLPPVLNKSIAFDGNGHLWVGTVDKGIYRSIKKITLASLSKDADFADESKLFEQFWSTQNGAPTNHIEKLLWKNGKMWVGTQEGLLLLDQNAGAILDHITKENGLPANNAVSFAVAPNTQNLWIGTNSGLAEVDMESGKVLNQVTKQDGLIANEVWLYGSVKVNDEGLVYYGTSNGLSIYNPRLDRKNNVPPVVVLTSALISYRTEGRNEAIFEYSALSFSNISGVKYKTRLVGYDDDWSPETNQKRLRYTNLPAFFWSKSYTLEVMAINDSGVESSEPMTYTFWVKPIWWLRWWAFLIVLFIFGMVIFYLDRIQRKRVLRKEREIAKLREAELQAEAAIAKSLASEAQAQALKADNEKKAIELEKIQELEKAYQELKSAQNQLIQAEKMASLGRLATGIAHEIKNPLNFVNNFAALSSELVDELTQAMRDNNQVEIDYLMENLKINAGLIENHGKRADAIVRSMMQHTRLGKSTFEIVEINNLVEKYIDLTYNSKGANNPGFFTTIKKDFQPNLKKVKVSGQEIGQVLINIIGNAFDAVWEKTKNNPVGFEPEVTVSTFMAGDKVGIRISDNGPGVPSENQEKIFEPFFTTKPTGEGTGLGLSLSYEIITHGHNGSLLLEKKNGEGASFVILLPVY</sequence>
<evidence type="ECO:0000256" key="5">
    <source>
        <dbReference type="SAM" id="Phobius"/>
    </source>
</evidence>
<evidence type="ECO:0000313" key="9">
    <source>
        <dbReference type="Proteomes" id="UP000192333"/>
    </source>
</evidence>
<keyword evidence="4" id="KW-0175">Coiled coil</keyword>
<dbReference type="PROSITE" id="PS50109">
    <property type="entry name" value="HIS_KIN"/>
    <property type="match status" value="1"/>
</dbReference>
<dbReference type="AlphaFoldDB" id="A0A1W2H3N1"/>
<dbReference type="Pfam" id="PF02518">
    <property type="entry name" value="HATPase_c"/>
    <property type="match status" value="1"/>
</dbReference>
<evidence type="ECO:0000256" key="3">
    <source>
        <dbReference type="ARBA" id="ARBA00022553"/>
    </source>
</evidence>
<dbReference type="InterPro" id="IPR004358">
    <property type="entry name" value="Sig_transdc_His_kin-like_C"/>
</dbReference>
<reference evidence="9" key="1">
    <citation type="submission" date="2017-04" db="EMBL/GenBank/DDBJ databases">
        <authorList>
            <person name="Varghese N."/>
            <person name="Submissions S."/>
        </authorList>
    </citation>
    <scope>NUCLEOTIDE SEQUENCE [LARGE SCALE GENOMIC DNA]</scope>
    <source>
        <strain evidence="9">DSM 16537</strain>
    </source>
</reference>
<organism evidence="8 9">
    <name type="scientific">Aquiflexum balticum DSM 16537</name>
    <dbReference type="NCBI Taxonomy" id="758820"/>
    <lineage>
        <taxon>Bacteria</taxon>
        <taxon>Pseudomonadati</taxon>
        <taxon>Bacteroidota</taxon>
        <taxon>Cytophagia</taxon>
        <taxon>Cytophagales</taxon>
        <taxon>Cyclobacteriaceae</taxon>
        <taxon>Aquiflexum</taxon>
    </lineage>
</organism>
<keyword evidence="6" id="KW-0732">Signal</keyword>
<dbReference type="SUPFAM" id="SSF47384">
    <property type="entry name" value="Homodimeric domain of signal transducing histidine kinase"/>
    <property type="match status" value="1"/>
</dbReference>
<keyword evidence="5" id="KW-1133">Transmembrane helix</keyword>